<name>A0AA35TVA9_GEOBA</name>
<protein>
    <submittedName>
        <fullName evidence="1">Uncharacterized protein</fullName>
    </submittedName>
</protein>
<comment type="caution">
    <text evidence="1">The sequence shown here is derived from an EMBL/GenBank/DDBJ whole genome shotgun (WGS) entry which is preliminary data.</text>
</comment>
<proteinExistence type="predicted"/>
<organism evidence="1 2">
    <name type="scientific">Geodia barretti</name>
    <name type="common">Barrett's horny sponge</name>
    <dbReference type="NCBI Taxonomy" id="519541"/>
    <lineage>
        <taxon>Eukaryota</taxon>
        <taxon>Metazoa</taxon>
        <taxon>Porifera</taxon>
        <taxon>Demospongiae</taxon>
        <taxon>Heteroscleromorpha</taxon>
        <taxon>Tetractinellida</taxon>
        <taxon>Astrophorina</taxon>
        <taxon>Geodiidae</taxon>
        <taxon>Geodia</taxon>
    </lineage>
</organism>
<dbReference type="AlphaFoldDB" id="A0AA35TVA9"/>
<reference evidence="1" key="1">
    <citation type="submission" date="2023-03" db="EMBL/GenBank/DDBJ databases">
        <authorList>
            <person name="Steffen K."/>
            <person name="Cardenas P."/>
        </authorList>
    </citation>
    <scope>NUCLEOTIDE SEQUENCE</scope>
</reference>
<evidence type="ECO:0000313" key="1">
    <source>
        <dbReference type="EMBL" id="CAI8055095.1"/>
    </source>
</evidence>
<evidence type="ECO:0000313" key="2">
    <source>
        <dbReference type="Proteomes" id="UP001174909"/>
    </source>
</evidence>
<gene>
    <name evidence="1" type="ORF">GBAR_LOCUS30078</name>
</gene>
<accession>A0AA35TVA9</accession>
<dbReference type="EMBL" id="CASHTH010004245">
    <property type="protein sequence ID" value="CAI8055095.1"/>
    <property type="molecule type" value="Genomic_DNA"/>
</dbReference>
<sequence>MQHGLDSVRVCVVFWRPTVDQRISWTKDYLPGLEVQALWPEVLQWLKTRARLAGGC</sequence>
<dbReference type="Proteomes" id="UP001174909">
    <property type="component" value="Unassembled WGS sequence"/>
</dbReference>
<keyword evidence="2" id="KW-1185">Reference proteome</keyword>